<dbReference type="Gene3D" id="6.10.10.120">
    <property type="entry name" value="Antitoxin ParD1-like"/>
    <property type="match status" value="1"/>
</dbReference>
<evidence type="ECO:0000313" key="4">
    <source>
        <dbReference type="EMBL" id="WFN16744.1"/>
    </source>
</evidence>
<evidence type="ECO:0000313" key="2">
    <source>
        <dbReference type="EMBL" id="MBK1930337.1"/>
    </source>
</evidence>
<dbReference type="InterPro" id="IPR038296">
    <property type="entry name" value="ParD_sf"/>
</dbReference>
<evidence type="ECO:0000313" key="1">
    <source>
        <dbReference type="EMBL" id="BBA42119.1"/>
    </source>
</evidence>
<dbReference type="RefSeq" id="WP_076841742.1">
    <property type="nucleotide sequence ID" value="NZ_AP018358.1"/>
</dbReference>
<gene>
    <name evidence="1" type="ORF">BCCH1_45940</name>
    <name evidence="3" type="ORF">J4M89_10650</name>
    <name evidence="2" type="ORF">JIN94_10635</name>
    <name evidence="4" type="ORF">LXE91_13720</name>
</gene>
<dbReference type="OrthoDB" id="9815501at2"/>
<sequence>MSQNASVSRRDHFAELVDTQVQSEQYGSASDVERTGLRLLESRDMQVRALQEALKAGEVSGALRPFDREAFLARMRAAHDG</sequence>
<dbReference type="AlphaFoldDB" id="A0A250LE35"/>
<reference evidence="1" key="2">
    <citation type="journal article" date="2017" name="Genome Announc.">
        <title>High-Quality Draft Genome Sequence of Burkholderia contaminans CH-1, a Gram-Negative Bacterium That Metabolizes 2-Azahypoxanthine, a Plant Growth-Regulating Compound.</title>
        <authorList>
            <person name="Choi J.-H."/>
            <person name="Sugiura H."/>
            <person name="Moriuchi R."/>
            <person name="Kawagishi H."/>
            <person name="Dohra H."/>
        </authorList>
    </citation>
    <scope>NUCLEOTIDE SEQUENCE</scope>
    <source>
        <strain evidence="1">CH-1</strain>
    </source>
</reference>
<dbReference type="EMBL" id="JAGEMX010000003">
    <property type="protein sequence ID" value="MBO1829843.1"/>
    <property type="molecule type" value="Genomic_DNA"/>
</dbReference>
<accession>A0A250LE35</accession>
<dbReference type="GeneID" id="93192054"/>
<dbReference type="Proteomes" id="UP001220209">
    <property type="component" value="Chromosome 1"/>
</dbReference>
<proteinExistence type="predicted"/>
<name>A0A250LE35_9BURK</name>
<dbReference type="PANTHER" id="PTHR36582">
    <property type="entry name" value="ANTITOXIN PARD"/>
    <property type="match status" value="1"/>
</dbReference>
<dbReference type="PANTHER" id="PTHR36582:SF2">
    <property type="entry name" value="ANTITOXIN PARD"/>
    <property type="match status" value="1"/>
</dbReference>
<evidence type="ECO:0000313" key="3">
    <source>
        <dbReference type="EMBL" id="MBO1829843.1"/>
    </source>
</evidence>
<dbReference type="Proteomes" id="UP000611459">
    <property type="component" value="Unassembled WGS sequence"/>
</dbReference>
<reference evidence="3 5" key="4">
    <citation type="submission" date="2021-03" db="EMBL/GenBank/DDBJ databases">
        <title>Clinical course, treatment and visual outcome of an outbreak of Burkholderia contaminans endophthalmitis following cataract surgery.</title>
        <authorList>
            <person name="Lind C."/>
            <person name="Olsen K."/>
            <person name="Angelsen N.K."/>
            <person name="Krefting E.A."/>
            <person name="Fossen K."/>
            <person name="Gravningen K."/>
            <person name="Depoorter E."/>
            <person name="Vandamme P."/>
            <person name="Bertelsen G."/>
        </authorList>
    </citation>
    <scope>NUCLEOTIDE SEQUENCE [LARGE SCALE GENOMIC DNA]</scope>
    <source>
        <strain evidence="3 5">51242556</strain>
    </source>
</reference>
<dbReference type="NCBIfam" id="TIGR02606">
    <property type="entry name" value="antidote_CC2985"/>
    <property type="match status" value="1"/>
</dbReference>
<dbReference type="EMBL" id="CP090640">
    <property type="protein sequence ID" value="WFN16744.1"/>
    <property type="molecule type" value="Genomic_DNA"/>
</dbReference>
<reference evidence="1" key="1">
    <citation type="journal article" date="2016" name="Biosci. Biotechnol. Biochem.">
        <title>Bioconversion of AHX to AOH by resting cells of Burkholderia contaminans CH-1.</title>
        <authorList>
            <person name="Choi J.H."/>
            <person name="Kikuchi A."/>
            <person name="Pumkaeo P."/>
            <person name="Hirai H."/>
            <person name="Tokuyama S."/>
            <person name="Kawagishi H."/>
        </authorList>
    </citation>
    <scope>NUCLEOTIDE SEQUENCE</scope>
    <source>
        <strain evidence="1">CH-1</strain>
    </source>
</reference>
<evidence type="ECO:0000313" key="6">
    <source>
        <dbReference type="Proteomes" id="UP001220209"/>
    </source>
</evidence>
<evidence type="ECO:0000313" key="5">
    <source>
        <dbReference type="Proteomes" id="UP000664048"/>
    </source>
</evidence>
<protein>
    <submittedName>
        <fullName evidence="1 2">Antitoxin</fullName>
    </submittedName>
</protein>
<dbReference type="EMBL" id="JAENIB010000003">
    <property type="protein sequence ID" value="MBK1930337.1"/>
    <property type="molecule type" value="Genomic_DNA"/>
</dbReference>
<reference evidence="4 6" key="5">
    <citation type="submission" date="2021-12" db="EMBL/GenBank/DDBJ databases">
        <title>Genomic and phenotypic characterization of three Burkholderia contaminans isolates recovered from different sources.</title>
        <authorList>
            <person name="Lopez De Volder A."/>
            <person name="Fan Y."/>
            <person name="Nunvar J."/>
            <person name="Herrera T."/>
            <person name="Timp W."/>
            <person name="Degrossi J."/>
        </authorList>
    </citation>
    <scope>NUCLEOTIDE SEQUENCE [LARGE SCALE GENOMIC DNA]</scope>
    <source>
        <strain evidence="4 6">LMG 23361</strain>
    </source>
</reference>
<organism evidence="1">
    <name type="scientific">Burkholderia contaminans</name>
    <dbReference type="NCBI Taxonomy" id="488447"/>
    <lineage>
        <taxon>Bacteria</taxon>
        <taxon>Pseudomonadati</taxon>
        <taxon>Pseudomonadota</taxon>
        <taxon>Betaproteobacteria</taxon>
        <taxon>Burkholderiales</taxon>
        <taxon>Burkholderiaceae</taxon>
        <taxon>Burkholderia</taxon>
        <taxon>Burkholderia cepacia complex</taxon>
    </lineage>
</organism>
<reference evidence="2" key="3">
    <citation type="submission" date="2021-01" db="EMBL/GenBank/DDBJ databases">
        <title>Outbreak of Burkholderia contaminns endophthalmitis traced to a clinical ventilation system.</title>
        <authorList>
            <person name="Lipuma J."/>
            <person name="Spilker T."/>
            <person name="Kratholm J."/>
        </authorList>
    </citation>
    <scope>NUCLEOTIDE SEQUENCE</scope>
    <source>
        <strain evidence="2">HI4954</strain>
    </source>
</reference>
<dbReference type="EMBL" id="AP018358">
    <property type="protein sequence ID" value="BBA42119.1"/>
    <property type="molecule type" value="Genomic_DNA"/>
</dbReference>
<keyword evidence="5" id="KW-1185">Reference proteome</keyword>
<dbReference type="Pfam" id="PF03693">
    <property type="entry name" value="ParD_antitoxin"/>
    <property type="match status" value="1"/>
</dbReference>
<dbReference type="InterPro" id="IPR022789">
    <property type="entry name" value="ParD"/>
</dbReference>
<dbReference type="Proteomes" id="UP000664048">
    <property type="component" value="Unassembled WGS sequence"/>
</dbReference>